<keyword evidence="4 5" id="KW-0408">Iron</keyword>
<evidence type="ECO:0000256" key="4">
    <source>
        <dbReference type="PIRSR" id="PIRSR601519-1"/>
    </source>
</evidence>
<keyword evidence="8" id="KW-1185">Reference proteome</keyword>
<comment type="subcellular location">
    <subcellularLocation>
        <location evidence="1">Autolysosome</location>
    </subcellularLocation>
</comment>
<evidence type="ECO:0000313" key="8">
    <source>
        <dbReference type="Proteomes" id="UP000386466"/>
    </source>
</evidence>
<evidence type="ECO:0000256" key="3">
    <source>
        <dbReference type="ARBA" id="ARBA00047045"/>
    </source>
</evidence>
<evidence type="ECO:0000256" key="1">
    <source>
        <dbReference type="ARBA" id="ARBA00044942"/>
    </source>
</evidence>
<dbReference type="Gene3D" id="1.20.1260.10">
    <property type="match status" value="1"/>
</dbReference>
<dbReference type="GO" id="GO:0008198">
    <property type="term" value="F:ferrous iron binding"/>
    <property type="evidence" value="ECO:0007669"/>
    <property type="project" value="TreeGrafter"/>
</dbReference>
<feature type="binding site" evidence="4">
    <location>
        <position position="11"/>
    </location>
    <ligand>
        <name>Fe cation</name>
        <dbReference type="ChEBI" id="CHEBI:24875"/>
        <label>1</label>
    </ligand>
</feature>
<comment type="subunit">
    <text evidence="3">Oligomer of 24 subunits. There are two types of subunits: L (light) chain and H (heavy) chain. The major chain can be light or heavy, depending on the species and tissue type. The functional molecule forms a roughly spherical shell with a diameter of 12 nm and contains a central cavity into which the insoluble mineral iron core is deposited. Interacts with NCOA4.</text>
</comment>
<dbReference type="GO" id="GO:0008199">
    <property type="term" value="F:ferric iron binding"/>
    <property type="evidence" value="ECO:0007669"/>
    <property type="project" value="InterPro"/>
</dbReference>
<dbReference type="InterPro" id="IPR001519">
    <property type="entry name" value="Ferritin"/>
</dbReference>
<dbReference type="PROSITE" id="PS50905">
    <property type="entry name" value="FERRITIN_LIKE"/>
    <property type="match status" value="1"/>
</dbReference>
<dbReference type="EMBL" id="CAAGRJ010003010">
    <property type="protein sequence ID" value="VFV20820.1"/>
    <property type="molecule type" value="Genomic_DNA"/>
</dbReference>
<dbReference type="InterPro" id="IPR012347">
    <property type="entry name" value="Ferritin-like"/>
</dbReference>
<comment type="similarity">
    <text evidence="5">Belongs to the ferritin family.</text>
</comment>
<evidence type="ECO:0000313" key="7">
    <source>
        <dbReference type="EMBL" id="VFV20820.1"/>
    </source>
</evidence>
<proteinExistence type="inferred from homology"/>
<dbReference type="PANTHER" id="PTHR11431">
    <property type="entry name" value="FERRITIN"/>
    <property type="match status" value="1"/>
</dbReference>
<evidence type="ECO:0000256" key="2">
    <source>
        <dbReference type="ARBA" id="ARBA00045578"/>
    </source>
</evidence>
<dbReference type="SUPFAM" id="SSF47240">
    <property type="entry name" value="Ferritin-like"/>
    <property type="match status" value="1"/>
</dbReference>
<protein>
    <recommendedName>
        <fullName evidence="5">Ferritin</fullName>
    </recommendedName>
</protein>
<dbReference type="Proteomes" id="UP000386466">
    <property type="component" value="Unassembled WGS sequence"/>
</dbReference>
<evidence type="ECO:0000259" key="6">
    <source>
        <dbReference type="PROSITE" id="PS50905"/>
    </source>
</evidence>
<evidence type="ECO:0000256" key="5">
    <source>
        <dbReference type="RuleBase" id="RU361145"/>
    </source>
</evidence>
<feature type="domain" description="Ferritin-like diiron" evidence="6">
    <location>
        <begin position="1"/>
        <end position="55"/>
    </location>
</feature>
<dbReference type="AlphaFoldDB" id="A0A485MIU5"/>
<sequence>MEATEAARVLEKNLNLALLHLRAPASVCTDAHLCDFLQNHFLHKEVKRVKKMATT</sequence>
<dbReference type="InterPro" id="IPR009078">
    <property type="entry name" value="Ferritin-like_SF"/>
</dbReference>
<dbReference type="GO" id="GO:0006826">
    <property type="term" value="P:iron ion transport"/>
    <property type="evidence" value="ECO:0007669"/>
    <property type="project" value="InterPro"/>
</dbReference>
<gene>
    <name evidence="7" type="ORF">LYPA_23C019923</name>
</gene>
<name>A0A485MIU5_LYNPA</name>
<keyword evidence="4 5" id="KW-0479">Metal-binding</keyword>
<dbReference type="PANTHER" id="PTHR11431:SF47">
    <property type="entry name" value="FERRITIN LIGHT CHAIN"/>
    <property type="match status" value="1"/>
</dbReference>
<organism evidence="7 8">
    <name type="scientific">Lynx pardinus</name>
    <name type="common">Iberian lynx</name>
    <name type="synonym">Felis pardina</name>
    <dbReference type="NCBI Taxonomy" id="191816"/>
    <lineage>
        <taxon>Eukaryota</taxon>
        <taxon>Metazoa</taxon>
        <taxon>Chordata</taxon>
        <taxon>Craniata</taxon>
        <taxon>Vertebrata</taxon>
        <taxon>Euteleostomi</taxon>
        <taxon>Mammalia</taxon>
        <taxon>Eutheria</taxon>
        <taxon>Laurasiatheria</taxon>
        <taxon>Carnivora</taxon>
        <taxon>Feliformia</taxon>
        <taxon>Felidae</taxon>
        <taxon>Felinae</taxon>
        <taxon>Lynx</taxon>
    </lineage>
</organism>
<dbReference type="GO" id="GO:0044754">
    <property type="term" value="C:autolysosome"/>
    <property type="evidence" value="ECO:0007669"/>
    <property type="project" value="UniProtKB-SubCell"/>
</dbReference>
<keyword evidence="5" id="KW-0409">Iron storage</keyword>
<dbReference type="InterPro" id="IPR009040">
    <property type="entry name" value="Ferritin-like_diiron"/>
</dbReference>
<accession>A0A485MIU5</accession>
<comment type="function">
    <text evidence="2">Stores iron in a soluble, non-toxic, readily available form. Important for iron homeostasis. Iron is taken up in the ferrous form and deposited as ferric hydroxides after oxidation. Also plays a role in delivery of iron to cells. Mediates iron uptake in capsule cells of the developing kidney. Delivery to lysosomes by the cargo receptor NCOA4 for autophagic degradation and release or iron.</text>
</comment>
<reference evidence="7 8" key="1">
    <citation type="submission" date="2019-01" db="EMBL/GenBank/DDBJ databases">
        <authorList>
            <person name="Alioto T."/>
            <person name="Alioto T."/>
        </authorList>
    </citation>
    <scope>NUCLEOTIDE SEQUENCE [LARGE SCALE GENOMIC DNA]</scope>
</reference>
<dbReference type="GO" id="GO:0006879">
    <property type="term" value="P:intracellular iron ion homeostasis"/>
    <property type="evidence" value="ECO:0007669"/>
    <property type="project" value="UniProtKB-KW"/>
</dbReference>